<evidence type="ECO:0000256" key="1">
    <source>
        <dbReference type="SAM" id="MobiDB-lite"/>
    </source>
</evidence>
<sequence length="171" mass="18580">MAHYARILATLVLLAAAAGGVVWRLWKPKAEPLYEERAMLGDEVRARLQALRDEDKFHADGTYAGPKGPKNRATLSGWVDGVIDDILAEADGPLEASDVAGRLGIAIGAASKRPAADQARLHGYLIEIWYILGYRSATGYFPAPDDAPEGWAEPLPPGWAAPDRPRLLTRR</sequence>
<dbReference type="Proteomes" id="UP000216147">
    <property type="component" value="Unassembled WGS sequence"/>
</dbReference>
<gene>
    <name evidence="2" type="ORF">B7Y86_12910</name>
</gene>
<protein>
    <submittedName>
        <fullName evidence="2">Uncharacterized protein</fullName>
    </submittedName>
</protein>
<evidence type="ECO:0000313" key="3">
    <source>
        <dbReference type="Proteomes" id="UP000216147"/>
    </source>
</evidence>
<feature type="region of interest" description="Disordered" evidence="1">
    <location>
        <begin position="152"/>
        <end position="171"/>
    </location>
</feature>
<reference evidence="2 3" key="1">
    <citation type="submission" date="2017-03" db="EMBL/GenBank/DDBJ databases">
        <title>Lifting the veil on microbial sulfur biogeochemistry in mining wastewaters.</title>
        <authorList>
            <person name="Kantor R.S."/>
            <person name="Colenbrander Nelson T."/>
            <person name="Marshall S."/>
            <person name="Bennett D."/>
            <person name="Apte S."/>
            <person name="Camacho D."/>
            <person name="Thomas B.C."/>
            <person name="Warren L.A."/>
            <person name="Banfield J.F."/>
        </authorList>
    </citation>
    <scope>NUCLEOTIDE SEQUENCE [LARGE SCALE GENOMIC DNA]</scope>
    <source>
        <strain evidence="2">32-68-21</strain>
    </source>
</reference>
<comment type="caution">
    <text evidence="2">The sequence shown here is derived from an EMBL/GenBank/DDBJ whole genome shotgun (WGS) entry which is preliminary data.</text>
</comment>
<evidence type="ECO:0000313" key="2">
    <source>
        <dbReference type="EMBL" id="OYX55554.1"/>
    </source>
</evidence>
<accession>A0A258HG10</accession>
<dbReference type="AlphaFoldDB" id="A0A258HG10"/>
<name>A0A258HG10_9CAUL</name>
<dbReference type="EMBL" id="NCEQ01000013">
    <property type="protein sequence ID" value="OYX55554.1"/>
    <property type="molecule type" value="Genomic_DNA"/>
</dbReference>
<organism evidence="2 3">
    <name type="scientific">Brevundimonas subvibrioides</name>
    <dbReference type="NCBI Taxonomy" id="74313"/>
    <lineage>
        <taxon>Bacteria</taxon>
        <taxon>Pseudomonadati</taxon>
        <taxon>Pseudomonadota</taxon>
        <taxon>Alphaproteobacteria</taxon>
        <taxon>Caulobacterales</taxon>
        <taxon>Caulobacteraceae</taxon>
        <taxon>Brevundimonas</taxon>
    </lineage>
</organism>
<proteinExistence type="predicted"/>